<keyword evidence="2" id="KW-1133">Transmembrane helix</keyword>
<dbReference type="Proteomes" id="UP000297700">
    <property type="component" value="Unassembled WGS sequence"/>
</dbReference>
<feature type="transmembrane region" description="Helical" evidence="2">
    <location>
        <begin position="260"/>
        <end position="280"/>
    </location>
</feature>
<dbReference type="PANTHER" id="PTHR38592:SF3">
    <property type="entry name" value="BLL4819 PROTEIN"/>
    <property type="match status" value="1"/>
</dbReference>
<feature type="transmembrane region" description="Helical" evidence="2">
    <location>
        <begin position="305"/>
        <end position="322"/>
    </location>
</feature>
<reference evidence="3 4" key="1">
    <citation type="submission" date="2019-03" db="EMBL/GenBank/DDBJ databases">
        <title>Bradyrhizobium strains diversity.</title>
        <authorList>
            <person name="Urquiaga M.C.O."/>
            <person name="Hungria M."/>
            <person name="Delamuta J.R.M."/>
            <person name="Klepa M.S."/>
        </authorList>
    </citation>
    <scope>NUCLEOTIDE SEQUENCE [LARGE SCALE GENOMIC DNA]</scope>
    <source>
        <strain evidence="3 4">CNPSo 3426</strain>
    </source>
</reference>
<feature type="transmembrane region" description="Helical" evidence="2">
    <location>
        <begin position="374"/>
        <end position="393"/>
    </location>
</feature>
<dbReference type="RefSeq" id="WP_135166393.1">
    <property type="nucleotide sequence ID" value="NZ_SPQS01000019.1"/>
</dbReference>
<evidence type="ECO:0000313" key="3">
    <source>
        <dbReference type="EMBL" id="TFV70857.1"/>
    </source>
</evidence>
<proteinExistence type="predicted"/>
<comment type="caution">
    <text evidence="3">The sequence shown here is derived from an EMBL/GenBank/DDBJ whole genome shotgun (WGS) entry which is preliminary data.</text>
</comment>
<feature type="transmembrane region" description="Helical" evidence="2">
    <location>
        <begin position="118"/>
        <end position="139"/>
    </location>
</feature>
<keyword evidence="2" id="KW-0472">Membrane</keyword>
<dbReference type="PANTHER" id="PTHR38592">
    <property type="entry name" value="BLL4819 PROTEIN"/>
    <property type="match status" value="1"/>
</dbReference>
<feature type="transmembrane region" description="Helical" evidence="2">
    <location>
        <begin position="199"/>
        <end position="219"/>
    </location>
</feature>
<dbReference type="PIRSF" id="PIRSF028704">
    <property type="entry name" value="UPC028704"/>
    <property type="match status" value="1"/>
</dbReference>
<gene>
    <name evidence="3" type="ORF">E4K64_28130</name>
</gene>
<evidence type="ECO:0000313" key="4">
    <source>
        <dbReference type="Proteomes" id="UP000297700"/>
    </source>
</evidence>
<sequence length="404" mass="45247">MATIAGRRREALADPARRSQHERQRAGVKWNATIPPALVERDLRIDLFRGLSLWWIFINHIPENYLNRFTPKNFGFSDAAEILVFLSGLASGIVYGDLLRRSGFGVTGLHMLRRSLEIYIAQIMTVVLLLAEVSTIAAWQPDMFDHANLAILLQRPSETLLQVVLLRYSPVNLDPLLLMVILHFALILILPLVIGAWKLALTGSIALYALAHLFDWYIPAFPRGQLYFNPLNWQLLFVIGILWGANRGDWQLAILNSRPLAVLAASYLLFSFVIALGWRIHVIEDYVPGWLSRLIYPIDKTNLDILRLLHFAALALLCWRLLPSNASILKAGVLRPLIQCGEYSLAIYCISVLLSFAAHAVLNMGWNGLASQTLVTFAGLALMSAMAALLAIIDRGARLNPRPF</sequence>
<feature type="transmembrane region" description="Helical" evidence="2">
    <location>
        <begin position="176"/>
        <end position="194"/>
    </location>
</feature>
<feature type="transmembrane region" description="Helical" evidence="2">
    <location>
        <begin position="343"/>
        <end position="362"/>
    </location>
</feature>
<evidence type="ECO:0000256" key="1">
    <source>
        <dbReference type="SAM" id="MobiDB-lite"/>
    </source>
</evidence>
<dbReference type="AlphaFoldDB" id="A0A4Y9NU34"/>
<feature type="region of interest" description="Disordered" evidence="1">
    <location>
        <begin position="1"/>
        <end position="24"/>
    </location>
</feature>
<dbReference type="EMBL" id="SPQS01000019">
    <property type="protein sequence ID" value="TFV70857.1"/>
    <property type="molecule type" value="Genomic_DNA"/>
</dbReference>
<feature type="transmembrane region" description="Helical" evidence="2">
    <location>
        <begin position="231"/>
        <end position="248"/>
    </location>
</feature>
<feature type="compositionally biased region" description="Basic and acidic residues" evidence="1">
    <location>
        <begin position="7"/>
        <end position="24"/>
    </location>
</feature>
<protein>
    <submittedName>
        <fullName evidence="3">OpgC domain-containing protein</fullName>
    </submittedName>
</protein>
<evidence type="ECO:0000256" key="2">
    <source>
        <dbReference type="SAM" id="Phobius"/>
    </source>
</evidence>
<accession>A0A4Y9NU34</accession>
<dbReference type="InterPro" id="IPR014550">
    <property type="entry name" value="UCP028704_OpgC"/>
</dbReference>
<dbReference type="Pfam" id="PF10129">
    <property type="entry name" value="OpgC_C"/>
    <property type="match status" value="1"/>
</dbReference>
<organism evidence="3 4">
    <name type="scientific">Bradyrhizobium frederickii</name>
    <dbReference type="NCBI Taxonomy" id="2560054"/>
    <lineage>
        <taxon>Bacteria</taxon>
        <taxon>Pseudomonadati</taxon>
        <taxon>Pseudomonadota</taxon>
        <taxon>Alphaproteobacteria</taxon>
        <taxon>Hyphomicrobiales</taxon>
        <taxon>Nitrobacteraceae</taxon>
        <taxon>Bradyrhizobium</taxon>
    </lineage>
</organism>
<keyword evidence="2" id="KW-0812">Transmembrane</keyword>
<name>A0A4Y9NU34_9BRAD</name>